<feature type="region of interest" description="Disordered" evidence="1">
    <location>
        <begin position="80"/>
        <end position="115"/>
    </location>
</feature>
<proteinExistence type="predicted"/>
<reference evidence="2" key="1">
    <citation type="submission" date="2021-12" db="EMBL/GenBank/DDBJ databases">
        <title>Prjna785345.</title>
        <authorList>
            <person name="Rujirawat T."/>
            <person name="Krajaejun T."/>
        </authorList>
    </citation>
    <scope>NUCLEOTIDE SEQUENCE</scope>
    <source>
        <strain evidence="2">Pi057C3</strain>
    </source>
</reference>
<feature type="region of interest" description="Disordered" evidence="1">
    <location>
        <begin position="154"/>
        <end position="175"/>
    </location>
</feature>
<accession>A0AAD5Q8B1</accession>
<name>A0AAD5Q8B1_PYTIN</name>
<organism evidence="2 3">
    <name type="scientific">Pythium insidiosum</name>
    <name type="common">Pythiosis disease agent</name>
    <dbReference type="NCBI Taxonomy" id="114742"/>
    <lineage>
        <taxon>Eukaryota</taxon>
        <taxon>Sar</taxon>
        <taxon>Stramenopiles</taxon>
        <taxon>Oomycota</taxon>
        <taxon>Peronosporomycetes</taxon>
        <taxon>Pythiales</taxon>
        <taxon>Pythiaceae</taxon>
        <taxon>Pythium</taxon>
    </lineage>
</organism>
<dbReference type="EMBL" id="JAKCXM010000311">
    <property type="protein sequence ID" value="KAJ0396090.1"/>
    <property type="molecule type" value="Genomic_DNA"/>
</dbReference>
<dbReference type="Proteomes" id="UP001209570">
    <property type="component" value="Unassembled WGS sequence"/>
</dbReference>
<gene>
    <name evidence="2" type="ORF">P43SY_006658</name>
</gene>
<evidence type="ECO:0000313" key="3">
    <source>
        <dbReference type="Proteomes" id="UP001209570"/>
    </source>
</evidence>
<evidence type="ECO:0000256" key="1">
    <source>
        <dbReference type="SAM" id="MobiDB-lite"/>
    </source>
</evidence>
<feature type="compositionally biased region" description="Basic and acidic residues" evidence="1">
    <location>
        <begin position="80"/>
        <end position="108"/>
    </location>
</feature>
<comment type="caution">
    <text evidence="2">The sequence shown here is derived from an EMBL/GenBank/DDBJ whole genome shotgun (WGS) entry which is preliminary data.</text>
</comment>
<evidence type="ECO:0000313" key="2">
    <source>
        <dbReference type="EMBL" id="KAJ0396090.1"/>
    </source>
</evidence>
<feature type="compositionally biased region" description="Acidic residues" evidence="1">
    <location>
        <begin position="48"/>
        <end position="62"/>
    </location>
</feature>
<sequence length="210" mass="23147">MTSTGRSDYRAALVSLDSADSGSSLDSMLDSLRRSIVSSTSRQRDQQPPDDDSDAEDDDDDAIAAGKMREELYRLRASLLKEKKEQEDKDKKQKEEATKEQKASEEPGAKLASMRDAVDAIDKTLLLAMRPFEKMREALDKEDAEKAAAEAKALATQKGDECDDTVEEPVSSSESFGDIVQQEVVEKLELTILKLKHLGFKQKTGVCGKA</sequence>
<keyword evidence="3" id="KW-1185">Reference proteome</keyword>
<feature type="region of interest" description="Disordered" evidence="1">
    <location>
        <begin position="34"/>
        <end position="68"/>
    </location>
</feature>
<dbReference type="AlphaFoldDB" id="A0AAD5Q8B1"/>
<protein>
    <submittedName>
        <fullName evidence="2">Uncharacterized protein</fullName>
    </submittedName>
</protein>